<dbReference type="Pfam" id="PF10273">
    <property type="entry name" value="WGG"/>
    <property type="match status" value="1"/>
</dbReference>
<evidence type="ECO:0000313" key="4">
    <source>
        <dbReference type="EMBL" id="KAH7543195.1"/>
    </source>
</evidence>
<evidence type="ECO:0008006" key="6">
    <source>
        <dbReference type="Google" id="ProtNLM"/>
    </source>
</evidence>
<accession>A0A978VWK0</accession>
<dbReference type="AlphaFoldDB" id="A0A978VWK0"/>
<feature type="region of interest" description="Disordered" evidence="3">
    <location>
        <begin position="1"/>
        <end position="44"/>
    </location>
</feature>
<organism evidence="4 5">
    <name type="scientific">Ziziphus jujuba var. spinosa</name>
    <dbReference type="NCBI Taxonomy" id="714518"/>
    <lineage>
        <taxon>Eukaryota</taxon>
        <taxon>Viridiplantae</taxon>
        <taxon>Streptophyta</taxon>
        <taxon>Embryophyta</taxon>
        <taxon>Tracheophyta</taxon>
        <taxon>Spermatophyta</taxon>
        <taxon>Magnoliopsida</taxon>
        <taxon>eudicotyledons</taxon>
        <taxon>Gunneridae</taxon>
        <taxon>Pentapetalae</taxon>
        <taxon>rosids</taxon>
        <taxon>fabids</taxon>
        <taxon>Rosales</taxon>
        <taxon>Rhamnaceae</taxon>
        <taxon>Paliureae</taxon>
        <taxon>Ziziphus</taxon>
    </lineage>
</organism>
<feature type="compositionally biased region" description="Basic residues" evidence="3">
    <location>
        <begin position="1"/>
        <end position="11"/>
    </location>
</feature>
<dbReference type="EMBL" id="JAEACU010000002">
    <property type="protein sequence ID" value="KAH7543195.1"/>
    <property type="molecule type" value="Genomic_DNA"/>
</dbReference>
<comment type="caution">
    <text evidence="4">The sequence shown here is derived from an EMBL/GenBank/DDBJ whole genome shotgun (WGS) entry which is preliminary data.</text>
</comment>
<evidence type="ECO:0000256" key="2">
    <source>
        <dbReference type="ARBA" id="ARBA00022552"/>
    </source>
</evidence>
<name>A0A978VWK0_ZIZJJ</name>
<evidence type="ECO:0000256" key="3">
    <source>
        <dbReference type="SAM" id="MobiDB-lite"/>
    </source>
</evidence>
<proteinExistence type="inferred from homology"/>
<feature type="compositionally biased region" description="Basic and acidic residues" evidence="3">
    <location>
        <begin position="12"/>
        <end position="28"/>
    </location>
</feature>
<evidence type="ECO:0000256" key="1">
    <source>
        <dbReference type="ARBA" id="ARBA00006524"/>
    </source>
</evidence>
<gene>
    <name evidence="4" type="ORF">FEM48_Zijuj02G0158000</name>
</gene>
<protein>
    <recommendedName>
        <fullName evidence="6">Pre-rRNA-processing protein TSR2 homolog</fullName>
    </recommendedName>
</protein>
<sequence length="183" mass="21200">MSKKQKEKKKFRFEVLRAHRNRDGERERGKKKKKKMEAPKQLSAESQSIFREGIGLVLSQWSALRMAVENEWGGRDSRSKAEQLGSDIFSWFTQSKEPLYIDDLENMLDEGIESAFNAILDDGSVEEVAEKLMIMHEECLDGNFSSIGSLRETSRKRVAHPHVRQVKFLHDLNLMDLMVLNFL</sequence>
<reference evidence="4" key="1">
    <citation type="journal article" date="2021" name="Front. Plant Sci.">
        <title>Chromosome-Scale Genome Assembly for Chinese Sour Jujube and Insights Into Its Genome Evolution and Domestication Signature.</title>
        <authorList>
            <person name="Shen L.-Y."/>
            <person name="Luo H."/>
            <person name="Wang X.-L."/>
            <person name="Wang X.-M."/>
            <person name="Qiu X.-J."/>
            <person name="Liu H."/>
            <person name="Zhou S.-S."/>
            <person name="Jia K.-H."/>
            <person name="Nie S."/>
            <person name="Bao Y.-T."/>
            <person name="Zhang R.-G."/>
            <person name="Yun Q.-Z."/>
            <person name="Chai Y.-H."/>
            <person name="Lu J.-Y."/>
            <person name="Li Y."/>
            <person name="Zhao S.-W."/>
            <person name="Mao J.-F."/>
            <person name="Jia S.-G."/>
            <person name="Mao Y.-M."/>
        </authorList>
    </citation>
    <scope>NUCLEOTIDE SEQUENCE</scope>
    <source>
        <strain evidence="4">AT0</strain>
        <tissue evidence="4">Leaf</tissue>
    </source>
</reference>
<dbReference type="InterPro" id="IPR019398">
    <property type="entry name" value="Pre-rRNA_process_TSR2"/>
</dbReference>
<comment type="similarity">
    <text evidence="1">Belongs to the TSR2 family.</text>
</comment>
<dbReference type="Proteomes" id="UP000813462">
    <property type="component" value="Unassembled WGS sequence"/>
</dbReference>
<dbReference type="GO" id="GO:0006364">
    <property type="term" value="P:rRNA processing"/>
    <property type="evidence" value="ECO:0007669"/>
    <property type="project" value="UniProtKB-KW"/>
</dbReference>
<evidence type="ECO:0000313" key="5">
    <source>
        <dbReference type="Proteomes" id="UP000813462"/>
    </source>
</evidence>
<keyword evidence="2" id="KW-0698">rRNA processing</keyword>
<dbReference type="PANTHER" id="PTHR21250">
    <property type="entry name" value="PRE-RRNA-PROCESSING PROTEIN TSR2 HOMOLOG"/>
    <property type="match status" value="1"/>
</dbReference>